<dbReference type="PANTHER" id="PTHR22911">
    <property type="entry name" value="ACYL-MALONYL CONDENSING ENZYME-RELATED"/>
    <property type="match status" value="1"/>
</dbReference>
<evidence type="ECO:0000313" key="3">
    <source>
        <dbReference type="EMBL" id="CAI2367165.1"/>
    </source>
</evidence>
<dbReference type="Pfam" id="PF00892">
    <property type="entry name" value="EamA"/>
    <property type="match status" value="1"/>
</dbReference>
<dbReference type="Proteomes" id="UP001295684">
    <property type="component" value="Unassembled WGS sequence"/>
</dbReference>
<keyword evidence="1" id="KW-1133">Transmembrane helix</keyword>
<name>A0AAD1XAL3_EUPCR</name>
<proteinExistence type="predicted"/>
<gene>
    <name evidence="3" type="ORF">ECRASSUSDP1_LOCUS8443</name>
</gene>
<dbReference type="InterPro" id="IPR000620">
    <property type="entry name" value="EamA_dom"/>
</dbReference>
<reference evidence="3" key="1">
    <citation type="submission" date="2023-07" db="EMBL/GenBank/DDBJ databases">
        <authorList>
            <consortium name="AG Swart"/>
            <person name="Singh M."/>
            <person name="Singh A."/>
            <person name="Seah K."/>
            <person name="Emmerich C."/>
        </authorList>
    </citation>
    <scope>NUCLEOTIDE SEQUENCE</scope>
    <source>
        <strain evidence="3">DP1</strain>
    </source>
</reference>
<evidence type="ECO:0000259" key="2">
    <source>
        <dbReference type="Pfam" id="PF00892"/>
    </source>
</evidence>
<evidence type="ECO:0000256" key="1">
    <source>
        <dbReference type="SAM" id="Phobius"/>
    </source>
</evidence>
<keyword evidence="1" id="KW-0472">Membrane</keyword>
<feature type="domain" description="EamA" evidence="2">
    <location>
        <begin position="128"/>
        <end position="185"/>
    </location>
</feature>
<dbReference type="EMBL" id="CAMPGE010008259">
    <property type="protein sequence ID" value="CAI2367165.1"/>
    <property type="molecule type" value="Genomic_DNA"/>
</dbReference>
<feature type="transmembrane region" description="Helical" evidence="1">
    <location>
        <begin position="229"/>
        <end position="249"/>
    </location>
</feature>
<dbReference type="SUPFAM" id="SSF103481">
    <property type="entry name" value="Multidrug resistance efflux transporter EmrE"/>
    <property type="match status" value="2"/>
</dbReference>
<accession>A0AAD1XAL3</accession>
<organism evidence="3 4">
    <name type="scientific">Euplotes crassus</name>
    <dbReference type="NCBI Taxonomy" id="5936"/>
    <lineage>
        <taxon>Eukaryota</taxon>
        <taxon>Sar</taxon>
        <taxon>Alveolata</taxon>
        <taxon>Ciliophora</taxon>
        <taxon>Intramacronucleata</taxon>
        <taxon>Spirotrichea</taxon>
        <taxon>Hypotrichia</taxon>
        <taxon>Euplotida</taxon>
        <taxon>Euplotidae</taxon>
        <taxon>Moneuplotes</taxon>
    </lineage>
</organism>
<dbReference type="PANTHER" id="PTHR22911:SF137">
    <property type="entry name" value="SOLUTE CARRIER FAMILY 35 MEMBER G2-RELATED"/>
    <property type="match status" value="1"/>
</dbReference>
<feature type="transmembrane region" description="Helical" evidence="1">
    <location>
        <begin position="309"/>
        <end position="335"/>
    </location>
</feature>
<feature type="transmembrane region" description="Helical" evidence="1">
    <location>
        <begin position="20"/>
        <end position="38"/>
    </location>
</feature>
<keyword evidence="1" id="KW-0812">Transmembrane</keyword>
<evidence type="ECO:0000313" key="4">
    <source>
        <dbReference type="Proteomes" id="UP001295684"/>
    </source>
</evidence>
<feature type="transmembrane region" description="Helical" evidence="1">
    <location>
        <begin position="168"/>
        <end position="185"/>
    </location>
</feature>
<feature type="transmembrane region" description="Helical" evidence="1">
    <location>
        <begin position="197"/>
        <end position="217"/>
    </location>
</feature>
<protein>
    <recommendedName>
        <fullName evidence="2">EamA domain-containing protein</fullName>
    </recommendedName>
</protein>
<dbReference type="AlphaFoldDB" id="A0AAD1XAL3"/>
<comment type="caution">
    <text evidence="3">The sequence shown here is derived from an EMBL/GenBank/DDBJ whole genome shotgun (WGS) entry which is preliminary data.</text>
</comment>
<dbReference type="GO" id="GO:0016020">
    <property type="term" value="C:membrane"/>
    <property type="evidence" value="ECO:0007669"/>
    <property type="project" value="InterPro"/>
</dbReference>
<feature type="transmembrane region" description="Helical" evidence="1">
    <location>
        <begin position="270"/>
        <end position="289"/>
    </location>
</feature>
<sequence length="341" mass="38523">MGFWGFGVLGFWIFGCKFNFWYFSGRILTCLILCYLILHRIYSEQCLEASFLSWIANYDDSITFTCQIAWSIKSLSFSSCSFIFQRNIFDTRWPDIRINSTSIFRSKKLLSKSLVNNLATSPCCSNNNLCVMYALARLPISKTVLILSLKPIGTSVIAFVFLRERITVLKILCMIGGSIGIYIITLSSQDSEKDESIFGYLAAIACIWLGGATPVLYQSLNSHGVHASTVGFLTGITFIIQPPVASLFIKNLLNFEKYTPYDLLMNASHGFLCAFMFLFIFCVTKYMKASSFAPILNLENIFSVLFDVFLFQYHFTLLDIIGMTILAICIAIPILKNIYNP</sequence>
<keyword evidence="4" id="KW-1185">Reference proteome</keyword>
<dbReference type="InterPro" id="IPR037185">
    <property type="entry name" value="EmrE-like"/>
</dbReference>
<dbReference type="Gene3D" id="1.10.3730.20">
    <property type="match status" value="1"/>
</dbReference>